<dbReference type="AlphaFoldDB" id="A0A4R3J3Z7"/>
<feature type="domain" description="ABC3 transporter permease C-terminal" evidence="8">
    <location>
        <begin position="281"/>
        <end position="402"/>
    </location>
</feature>
<evidence type="ECO:0000313" key="12">
    <source>
        <dbReference type="Proteomes" id="UP000702954"/>
    </source>
</evidence>
<evidence type="ECO:0000256" key="4">
    <source>
        <dbReference type="ARBA" id="ARBA00022989"/>
    </source>
</evidence>
<dbReference type="InterPro" id="IPR050250">
    <property type="entry name" value="Macrolide_Exporter_MacB"/>
</dbReference>
<comment type="similarity">
    <text evidence="6">Belongs to the ABC-4 integral membrane protein family.</text>
</comment>
<feature type="transmembrane region" description="Helical" evidence="7">
    <location>
        <begin position="732"/>
        <end position="757"/>
    </location>
</feature>
<protein>
    <submittedName>
        <fullName evidence="9">Efflux ABC transporter permease</fullName>
    </submittedName>
    <submittedName>
        <fullName evidence="10">Putative ABC transport system permease protein</fullName>
    </submittedName>
</protein>
<evidence type="ECO:0000256" key="5">
    <source>
        <dbReference type="ARBA" id="ARBA00023136"/>
    </source>
</evidence>
<comment type="caution">
    <text evidence="10">The sequence shown here is derived from an EMBL/GenBank/DDBJ whole genome shotgun (WGS) entry which is preliminary data.</text>
</comment>
<feature type="transmembrane region" description="Helical" evidence="7">
    <location>
        <begin position="443"/>
        <end position="462"/>
    </location>
</feature>
<proteinExistence type="inferred from homology"/>
<evidence type="ECO:0000256" key="1">
    <source>
        <dbReference type="ARBA" id="ARBA00004651"/>
    </source>
</evidence>
<organism evidence="10 11">
    <name type="scientific">Faecalimonas umbilicata</name>
    <dbReference type="NCBI Taxonomy" id="1912855"/>
    <lineage>
        <taxon>Bacteria</taxon>
        <taxon>Bacillati</taxon>
        <taxon>Bacillota</taxon>
        <taxon>Clostridia</taxon>
        <taxon>Lachnospirales</taxon>
        <taxon>Lachnospiraceae</taxon>
        <taxon>Faecalimonas</taxon>
    </lineage>
</organism>
<keyword evidence="5 7" id="KW-0472">Membrane</keyword>
<reference evidence="10 11" key="2">
    <citation type="submission" date="2019-03" db="EMBL/GenBank/DDBJ databases">
        <title>Genomic Encyclopedia of Type Strains, Phase IV (KMG-IV): sequencing the most valuable type-strain genomes for metagenomic binning, comparative biology and taxonomic classification.</title>
        <authorList>
            <person name="Goeker M."/>
        </authorList>
    </citation>
    <scope>NUCLEOTIDE SEQUENCE [LARGE SCALE GENOMIC DNA]</scope>
    <source>
        <strain evidence="10 11">DSM 103426</strain>
    </source>
</reference>
<keyword evidence="3 7" id="KW-0812">Transmembrane</keyword>
<evidence type="ECO:0000256" key="3">
    <source>
        <dbReference type="ARBA" id="ARBA00022692"/>
    </source>
</evidence>
<dbReference type="InterPro" id="IPR003838">
    <property type="entry name" value="ABC3_permease_C"/>
</dbReference>
<comment type="subcellular location">
    <subcellularLocation>
        <location evidence="1">Cell membrane</location>
        <topology evidence="1">Multi-pass membrane protein</topology>
    </subcellularLocation>
</comment>
<feature type="transmembrane region" description="Helical" evidence="7">
    <location>
        <begin position="329"/>
        <end position="352"/>
    </location>
</feature>
<evidence type="ECO:0000313" key="9">
    <source>
        <dbReference type="EMBL" id="GBU03999.1"/>
    </source>
</evidence>
<feature type="domain" description="ABC3 transporter permease C-terminal" evidence="8">
    <location>
        <begin position="739"/>
        <end position="844"/>
    </location>
</feature>
<feature type="transmembrane region" description="Helical" evidence="7">
    <location>
        <begin position="26"/>
        <end position="50"/>
    </location>
</feature>
<keyword evidence="12" id="KW-1185">Reference proteome</keyword>
<dbReference type="GO" id="GO:0022857">
    <property type="term" value="F:transmembrane transporter activity"/>
    <property type="evidence" value="ECO:0007669"/>
    <property type="project" value="TreeGrafter"/>
</dbReference>
<accession>A0A4R3J3Z7</accession>
<dbReference type="Proteomes" id="UP000294613">
    <property type="component" value="Unassembled WGS sequence"/>
</dbReference>
<reference evidence="9 12" key="1">
    <citation type="journal article" date="2018" name="Int. J. Syst. Evol. Microbiol.">
        <title>Draft Genome Sequence of Faecalimonas umbilicata JCM 30896T, an Acetate-Producing Bacterium Isolated from Human Feces.</title>
        <authorList>
            <person name="Sakamoto M."/>
            <person name="Ikeyama N."/>
            <person name="Yuki M."/>
            <person name="Ohkuma M."/>
        </authorList>
    </citation>
    <scope>NUCLEOTIDE SEQUENCE [LARGE SCALE GENOMIC DNA]</scope>
    <source>
        <strain evidence="9 12">EGH7</strain>
    </source>
</reference>
<evidence type="ECO:0000256" key="6">
    <source>
        <dbReference type="ARBA" id="ARBA00038076"/>
    </source>
</evidence>
<dbReference type="Pfam" id="PF02687">
    <property type="entry name" value="FtsX"/>
    <property type="match status" value="2"/>
</dbReference>
<evidence type="ECO:0000259" key="8">
    <source>
        <dbReference type="Pfam" id="PF02687"/>
    </source>
</evidence>
<dbReference type="GO" id="GO:0005886">
    <property type="term" value="C:plasma membrane"/>
    <property type="evidence" value="ECO:0007669"/>
    <property type="project" value="UniProtKB-SubCell"/>
</dbReference>
<feature type="transmembrane region" description="Helical" evidence="7">
    <location>
        <begin position="788"/>
        <end position="814"/>
    </location>
</feature>
<dbReference type="EMBL" id="BHEO01000002">
    <property type="protein sequence ID" value="GBU03999.1"/>
    <property type="molecule type" value="Genomic_DNA"/>
</dbReference>
<evidence type="ECO:0000256" key="2">
    <source>
        <dbReference type="ARBA" id="ARBA00022475"/>
    </source>
</evidence>
<dbReference type="Proteomes" id="UP000702954">
    <property type="component" value="Unassembled WGS sequence"/>
</dbReference>
<feature type="transmembrane region" description="Helical" evidence="7">
    <location>
        <begin position="372"/>
        <end position="391"/>
    </location>
</feature>
<keyword evidence="4 7" id="KW-1133">Transmembrane helix</keyword>
<evidence type="ECO:0000313" key="10">
    <source>
        <dbReference type="EMBL" id="TCS59864.1"/>
    </source>
</evidence>
<feature type="transmembrane region" description="Helical" evidence="7">
    <location>
        <begin position="826"/>
        <end position="845"/>
    </location>
</feature>
<keyword evidence="2" id="KW-1003">Cell membrane</keyword>
<name>A0A4R3J3Z7_9FIRM</name>
<dbReference type="PANTHER" id="PTHR30572">
    <property type="entry name" value="MEMBRANE COMPONENT OF TRANSPORTER-RELATED"/>
    <property type="match status" value="1"/>
</dbReference>
<sequence length="865" mass="97858">MRKVRNKKVIDKISYKSFRANRTRNVIAIIAIALTAMLFTTLFTVGIGTAENFQRQTMRQAGGDSHGVFKNITEEQYEKLSRHPLVKESADNRLVANTVENPEFLKRHMEIWYYPKNFYGHHFIEIIDGKAPEKAEEVLVDETSLKLLGMKAKAGQQITLLLKIREGQEPVERTFRISGVIRSDPALDVGFTVVSKAYLAEHQEELQYTYDQDTSPVGAIRMEIVFQNSQGIQEKLDKVARESGYSTKEGEKNYIASNANWAYISESTSGDPMTVAAIAGVGFLIVLTGYLIIYNIFQISVMKDIRFYGLLKTIGTTGKQIKKIIRRQALLLSAIGIPCGLFVGFFVGKAIVPMLLSHTIAGNSDSAVSMNPWIFVGATVFALVTVFISAGKPAKLAAKVSPVEAVRYTEGKRQAKKQKKTTDGGKISRMALSNLGRNKGKTVIVIVSLSLAIVLLNSIFTFTNAFDMDKYLANFVSSDFVIANAKYFNSEYSARKEDLQESNLTESFIEACEEQEGFEKGGRIYAATDQVGVKISDYKIPKNMPVNENGELCWMWNGEKIPVTKLNEENYQTMYYGVDDFLFEKMEVYEGEKDLDVIKEKLATGNYLIYAVSTDDNGMVRKEDMVHHAGDKVTLSFPNGEEREVEILSVIKENYYGLSTRYSVIFPYYTTAEVFRKDLSEDYLMSYSFDVRDDREEAIQQFVKNYSEKTEPTMNYESKLKWSNEFESLKGMFTIIGCFLTFVVAVIGILNFINAILTSIVTRLRELAMLESIGMTKKQIIKMLTLEGIYYAGFTMISSVLIGMLMSVTILRVLTSQIWFMKYQFVIWPMLVTFPFLLVLGWLVPKAAYHFQGKKSMIEQLKNED</sequence>
<evidence type="ECO:0000256" key="7">
    <source>
        <dbReference type="SAM" id="Phobius"/>
    </source>
</evidence>
<dbReference type="PANTHER" id="PTHR30572:SF4">
    <property type="entry name" value="ABC TRANSPORTER PERMEASE YTRF"/>
    <property type="match status" value="1"/>
</dbReference>
<dbReference type="EMBL" id="SLZV01000049">
    <property type="protein sequence ID" value="TCS59864.1"/>
    <property type="molecule type" value="Genomic_DNA"/>
</dbReference>
<feature type="transmembrane region" description="Helical" evidence="7">
    <location>
        <begin position="275"/>
        <end position="297"/>
    </location>
</feature>
<evidence type="ECO:0000313" key="11">
    <source>
        <dbReference type="Proteomes" id="UP000294613"/>
    </source>
</evidence>
<gene>
    <name evidence="10" type="ORF">EDD74_1492</name>
    <name evidence="9" type="ORF">FAEUMB_05400</name>
</gene>